<reference evidence="2 3" key="1">
    <citation type="submission" date="2020-02" db="EMBL/GenBank/DDBJ databases">
        <title>Shewanella WXL01 sp. nov., a marine bacterium isolated from green algae in Luhuitou Fringing Reef (Northern South China Sea).</title>
        <authorList>
            <person name="Wang X."/>
        </authorList>
    </citation>
    <scope>NUCLEOTIDE SEQUENCE [LARGE SCALE GENOMIC DNA]</scope>
    <source>
        <strain evidence="2 3">MCCC 1A01895</strain>
    </source>
</reference>
<evidence type="ECO:0000313" key="2">
    <source>
        <dbReference type="EMBL" id="MBR9728230.1"/>
    </source>
</evidence>
<dbReference type="Proteomes" id="UP000811844">
    <property type="component" value="Unassembled WGS sequence"/>
</dbReference>
<dbReference type="Pfam" id="PF11101">
    <property type="entry name" value="DUF2884"/>
    <property type="match status" value="1"/>
</dbReference>
<sequence>MTKQNWAALVATTGLVLTSVFAAPAMAKLSLNDEQCNVSLNYDITVEPKQVKISEAGKEQYRIELGKLYVNNKQVNLTAKQQALVNDYADAMSQQIPEVIELIGDVVELATHSVSLALTPLLGDATGSQIDKLMAGINQRIDKAAYQQGDRFFLGATESTMGKAFNDEFAKEIEQVMSDSIGTIMMKLGGELLSSQGGSFEQKMEAFGQKMENVGQDIEQQVAAQSQDIEARTDKACHDFESLLVMEQNLRTEIPQLAPYVLTTQNPHHAISE</sequence>
<feature type="signal peptide" evidence="1">
    <location>
        <begin position="1"/>
        <end position="22"/>
    </location>
</feature>
<evidence type="ECO:0000256" key="1">
    <source>
        <dbReference type="SAM" id="SignalP"/>
    </source>
</evidence>
<evidence type="ECO:0000313" key="3">
    <source>
        <dbReference type="Proteomes" id="UP000811844"/>
    </source>
</evidence>
<accession>A0ABS5I4D6</accession>
<dbReference type="EMBL" id="JAAIKR010000008">
    <property type="protein sequence ID" value="MBR9728230.1"/>
    <property type="molecule type" value="Genomic_DNA"/>
</dbReference>
<keyword evidence="1" id="KW-0732">Signal</keyword>
<feature type="chain" id="PRO_5045639161" evidence="1">
    <location>
        <begin position="23"/>
        <end position="273"/>
    </location>
</feature>
<gene>
    <name evidence="2" type="ORF">G3R48_09595</name>
</gene>
<name>A0ABS5I4D6_9GAMM</name>
<dbReference type="RefSeq" id="WP_153662777.1">
    <property type="nucleotide sequence ID" value="NZ_JAAIKR010000008.1"/>
</dbReference>
<proteinExistence type="predicted"/>
<organism evidence="2 3">
    <name type="scientific">Shewanella intestini</name>
    <dbReference type="NCBI Taxonomy" id="2017544"/>
    <lineage>
        <taxon>Bacteria</taxon>
        <taxon>Pseudomonadati</taxon>
        <taxon>Pseudomonadota</taxon>
        <taxon>Gammaproteobacteria</taxon>
        <taxon>Alteromonadales</taxon>
        <taxon>Shewanellaceae</taxon>
        <taxon>Shewanella</taxon>
    </lineage>
</organism>
<dbReference type="InterPro" id="IPR021307">
    <property type="entry name" value="DUF2884"/>
</dbReference>
<protein>
    <submittedName>
        <fullName evidence="2">YggN family protein</fullName>
    </submittedName>
</protein>
<comment type="caution">
    <text evidence="2">The sequence shown here is derived from an EMBL/GenBank/DDBJ whole genome shotgun (WGS) entry which is preliminary data.</text>
</comment>
<keyword evidence="3" id="KW-1185">Reference proteome</keyword>